<name>A0A7R8VB29_TIMDO</name>
<protein>
    <submittedName>
        <fullName evidence="1">Uncharacterized protein</fullName>
    </submittedName>
</protein>
<organism evidence="1">
    <name type="scientific">Timema douglasi</name>
    <name type="common">Walking stick</name>
    <dbReference type="NCBI Taxonomy" id="61478"/>
    <lineage>
        <taxon>Eukaryota</taxon>
        <taxon>Metazoa</taxon>
        <taxon>Ecdysozoa</taxon>
        <taxon>Arthropoda</taxon>
        <taxon>Hexapoda</taxon>
        <taxon>Insecta</taxon>
        <taxon>Pterygota</taxon>
        <taxon>Neoptera</taxon>
        <taxon>Polyneoptera</taxon>
        <taxon>Phasmatodea</taxon>
        <taxon>Timematodea</taxon>
        <taxon>Timematoidea</taxon>
        <taxon>Timematidae</taxon>
        <taxon>Timema</taxon>
    </lineage>
</organism>
<dbReference type="AlphaFoldDB" id="A0A7R8VB29"/>
<accession>A0A7R8VB29</accession>
<dbReference type="EMBL" id="OA564482">
    <property type="protein sequence ID" value="CAD7194430.1"/>
    <property type="molecule type" value="Genomic_DNA"/>
</dbReference>
<sequence length="165" mass="18467">MNEVKLHVSFSFLMSSHIMKPWSEDWQQSWVDPFKDISKYSAKCLPEYPTCDYGAGYHCTLLAILPINDLYDATYSISDKELNIRKQNNVRLVIFYAHEVSTFSHLTLLLQNIWAGGGVNPLPPRYDLGVVHLSTEISGGLGVESLAHNPLLTVDGEVEVRISAG</sequence>
<gene>
    <name evidence="1" type="ORF">TDIB3V08_LOCUS856</name>
</gene>
<evidence type="ECO:0000313" key="1">
    <source>
        <dbReference type="EMBL" id="CAD7194430.1"/>
    </source>
</evidence>
<proteinExistence type="predicted"/>
<reference evidence="1" key="1">
    <citation type="submission" date="2020-11" db="EMBL/GenBank/DDBJ databases">
        <authorList>
            <person name="Tran Van P."/>
        </authorList>
    </citation>
    <scope>NUCLEOTIDE SEQUENCE</scope>
</reference>